<name>A0A0V0YF16_TRISP</name>
<dbReference type="EMBL" id="JYDH01006728">
    <property type="protein sequence ID" value="KRX98663.1"/>
    <property type="molecule type" value="Genomic_DNA"/>
</dbReference>
<evidence type="ECO:0000313" key="2">
    <source>
        <dbReference type="EMBL" id="KRX98663.1"/>
    </source>
</evidence>
<accession>A0A0V0YF16</accession>
<feature type="non-terminal residue" evidence="2">
    <location>
        <position position="1"/>
    </location>
</feature>
<reference evidence="2 3" key="1">
    <citation type="submission" date="2015-01" db="EMBL/GenBank/DDBJ databases">
        <title>Evolution of Trichinella species and genotypes.</title>
        <authorList>
            <person name="Korhonen P.K."/>
            <person name="Edoardo P."/>
            <person name="Giuseppe L.R."/>
            <person name="Gasser R.B."/>
        </authorList>
    </citation>
    <scope>NUCLEOTIDE SEQUENCE [LARGE SCALE GENOMIC DNA]</scope>
    <source>
        <strain evidence="2">ISS3</strain>
    </source>
</reference>
<dbReference type="InParanoid" id="A0A0V0YF16"/>
<feature type="region of interest" description="Disordered" evidence="1">
    <location>
        <begin position="1"/>
        <end position="37"/>
    </location>
</feature>
<feature type="compositionally biased region" description="Low complexity" evidence="1">
    <location>
        <begin position="18"/>
        <end position="30"/>
    </location>
</feature>
<keyword evidence="3" id="KW-1185">Reference proteome</keyword>
<dbReference type="Proteomes" id="UP000054776">
    <property type="component" value="Unassembled WGS sequence"/>
</dbReference>
<comment type="caution">
    <text evidence="2">The sequence shown here is derived from an EMBL/GenBank/DDBJ whole genome shotgun (WGS) entry which is preliminary data.</text>
</comment>
<dbReference type="AlphaFoldDB" id="A0A0V0YF16"/>
<organism evidence="2 3">
    <name type="scientific">Trichinella spiralis</name>
    <name type="common">Trichina worm</name>
    <dbReference type="NCBI Taxonomy" id="6334"/>
    <lineage>
        <taxon>Eukaryota</taxon>
        <taxon>Metazoa</taxon>
        <taxon>Ecdysozoa</taxon>
        <taxon>Nematoda</taxon>
        <taxon>Enoplea</taxon>
        <taxon>Dorylaimia</taxon>
        <taxon>Trichinellida</taxon>
        <taxon>Trichinellidae</taxon>
        <taxon>Trichinella</taxon>
    </lineage>
</organism>
<evidence type="ECO:0000256" key="1">
    <source>
        <dbReference type="SAM" id="MobiDB-lite"/>
    </source>
</evidence>
<gene>
    <name evidence="2" type="ORF">T01_11296</name>
</gene>
<sequence length="37" mass="3744">LTASGTGGSTELLRQYPLSLSSSGRHLGSGTPRDLGN</sequence>
<evidence type="ECO:0000313" key="3">
    <source>
        <dbReference type="Proteomes" id="UP000054776"/>
    </source>
</evidence>
<proteinExistence type="predicted"/>
<protein>
    <submittedName>
        <fullName evidence="2">Uncharacterized protein</fullName>
    </submittedName>
</protein>